<evidence type="ECO:0008006" key="3">
    <source>
        <dbReference type="Google" id="ProtNLM"/>
    </source>
</evidence>
<evidence type="ECO:0000313" key="2">
    <source>
        <dbReference type="Proteomes" id="UP000646911"/>
    </source>
</evidence>
<name>A0ABR6Z751_9BURK</name>
<reference evidence="1 2" key="1">
    <citation type="submission" date="2020-08" db="EMBL/GenBank/DDBJ databases">
        <title>Novel species isolated from subtropical streams in China.</title>
        <authorList>
            <person name="Lu H."/>
        </authorList>
    </citation>
    <scope>NUCLEOTIDE SEQUENCE [LARGE SCALE GENOMIC DNA]</scope>
    <source>
        <strain evidence="1 2">NL8W</strain>
    </source>
</reference>
<gene>
    <name evidence="1" type="ORF">H8L47_06230</name>
</gene>
<evidence type="ECO:0000313" key="1">
    <source>
        <dbReference type="EMBL" id="MBC3907156.1"/>
    </source>
</evidence>
<comment type="caution">
    <text evidence="1">The sequence shown here is derived from an EMBL/GenBank/DDBJ whole genome shotgun (WGS) entry which is preliminary data.</text>
</comment>
<keyword evidence="2" id="KW-1185">Reference proteome</keyword>
<protein>
    <recommendedName>
        <fullName evidence="3">Apea-like HEPN domain-containing protein</fullName>
    </recommendedName>
</protein>
<accession>A0ABR6Z751</accession>
<dbReference type="EMBL" id="JACOFX010000002">
    <property type="protein sequence ID" value="MBC3907156.1"/>
    <property type="molecule type" value="Genomic_DNA"/>
</dbReference>
<organism evidence="1 2">
    <name type="scientific">Undibacterium umbellatum</name>
    <dbReference type="NCBI Taxonomy" id="2762300"/>
    <lineage>
        <taxon>Bacteria</taxon>
        <taxon>Pseudomonadati</taxon>
        <taxon>Pseudomonadota</taxon>
        <taxon>Betaproteobacteria</taxon>
        <taxon>Burkholderiales</taxon>
        <taxon>Oxalobacteraceae</taxon>
        <taxon>Undibacterium</taxon>
    </lineage>
</organism>
<proteinExistence type="predicted"/>
<dbReference type="RefSeq" id="WP_186952392.1">
    <property type="nucleotide sequence ID" value="NZ_JACOFX010000002.1"/>
</dbReference>
<sequence>MVKANAKFNELAATALETQIVTILKSAQVIDGLVDLFGDSFSGYKASVKKYFSQWLDDYDANGIIIQSIIVKMPQVFLTKTNAKLSSVVSEEQILEVASDVVKYLSTLPRNYEILFPLPNIEISSDIFIFENISLILASRDQRELATSLLGKVPLETYLKVQVSGFASHSRIQSAMRSAISILKRIIQIGVTKKIFGRKMKYPTGEVQFDFFKPTQDVLEALIYDVDDTVNPTLRIKLGLGMSSYLSDLTLLTKQDLNSSANANIAASASVENEIQAILSLPTELLISTDSTISDNSASLRSAFEWAFDASADDDNAVGYIKTCIALEASLGEESEEGGITERLADRCAFLLCKTPVDRKITRDRMKQVYRLRSKLVHGVKTSISRDDQEIEFWGRTYLEMVLYMELKALEVWWRKKKSAML</sequence>
<dbReference type="Proteomes" id="UP000646911">
    <property type="component" value="Unassembled WGS sequence"/>
</dbReference>